<dbReference type="GO" id="GO:0005829">
    <property type="term" value="C:cytosol"/>
    <property type="evidence" value="ECO:0007669"/>
    <property type="project" value="TreeGrafter"/>
</dbReference>
<evidence type="ECO:0000256" key="4">
    <source>
        <dbReference type="ARBA" id="ARBA00022555"/>
    </source>
</evidence>
<dbReference type="InterPro" id="IPR001412">
    <property type="entry name" value="aa-tRNA-synth_I_CS"/>
</dbReference>
<comment type="catalytic activity">
    <reaction evidence="12">
        <text>tRNA(Met) + L-methionine + ATP = L-methionyl-tRNA(Met) + AMP + diphosphate</text>
        <dbReference type="Rhea" id="RHEA:13481"/>
        <dbReference type="Rhea" id="RHEA-COMP:9667"/>
        <dbReference type="Rhea" id="RHEA-COMP:9698"/>
        <dbReference type="ChEBI" id="CHEBI:30616"/>
        <dbReference type="ChEBI" id="CHEBI:33019"/>
        <dbReference type="ChEBI" id="CHEBI:57844"/>
        <dbReference type="ChEBI" id="CHEBI:78442"/>
        <dbReference type="ChEBI" id="CHEBI:78530"/>
        <dbReference type="ChEBI" id="CHEBI:456215"/>
        <dbReference type="EC" id="6.1.1.10"/>
    </reaction>
</comment>
<evidence type="ECO:0000256" key="2">
    <source>
        <dbReference type="ARBA" id="ARBA00012838"/>
    </source>
</evidence>
<dbReference type="Gene3D" id="2.40.50.140">
    <property type="entry name" value="Nucleic acid-binding proteins"/>
    <property type="match status" value="1"/>
</dbReference>
<dbReference type="HAMAP" id="MF_00098">
    <property type="entry name" value="Met_tRNA_synth_type1"/>
    <property type="match status" value="1"/>
</dbReference>
<protein>
    <recommendedName>
        <fullName evidence="2">methionine--tRNA ligase</fullName>
        <ecNumber evidence="2">6.1.1.10</ecNumber>
    </recommendedName>
    <alternativeName>
        <fullName evidence="11">Methionyl-tRNA synthetase</fullName>
    </alternativeName>
</protein>
<keyword evidence="10" id="KW-0030">Aminoacyl-tRNA synthetase</keyword>
<evidence type="ECO:0000256" key="13">
    <source>
        <dbReference type="SAM" id="MobiDB-lite"/>
    </source>
</evidence>
<dbReference type="Pfam" id="PF01588">
    <property type="entry name" value="tRNA_bind"/>
    <property type="match status" value="1"/>
</dbReference>
<dbReference type="InterPro" id="IPR009080">
    <property type="entry name" value="tRNAsynth_Ia_anticodon-bd"/>
</dbReference>
<dbReference type="Gene3D" id="3.40.50.620">
    <property type="entry name" value="HUPs"/>
    <property type="match status" value="1"/>
</dbReference>
<dbReference type="CDD" id="cd00814">
    <property type="entry name" value="MetRS_core"/>
    <property type="match status" value="1"/>
</dbReference>
<evidence type="ECO:0000256" key="6">
    <source>
        <dbReference type="ARBA" id="ARBA00022741"/>
    </source>
</evidence>
<dbReference type="InterPro" id="IPR029038">
    <property type="entry name" value="MetRS_Zn"/>
</dbReference>
<dbReference type="InterPro" id="IPR033911">
    <property type="entry name" value="MetRS_core"/>
</dbReference>
<keyword evidence="8" id="KW-0694">RNA-binding</keyword>
<dbReference type="AlphaFoldDB" id="A0A644THA5"/>
<comment type="subcellular location">
    <subcellularLocation>
        <location evidence="1">Cytoplasm</location>
    </subcellularLocation>
</comment>
<keyword evidence="5 15" id="KW-0436">Ligase</keyword>
<keyword evidence="4" id="KW-0820">tRNA-binding</keyword>
<dbReference type="CDD" id="cd02153">
    <property type="entry name" value="tRNA_bindingDomain"/>
    <property type="match status" value="1"/>
</dbReference>
<dbReference type="FunFam" id="2.20.28.20:FF:000001">
    <property type="entry name" value="Methionine--tRNA ligase"/>
    <property type="match status" value="1"/>
</dbReference>
<dbReference type="InterPro" id="IPR014729">
    <property type="entry name" value="Rossmann-like_a/b/a_fold"/>
</dbReference>
<evidence type="ECO:0000256" key="3">
    <source>
        <dbReference type="ARBA" id="ARBA00022490"/>
    </source>
</evidence>
<dbReference type="PROSITE" id="PS50886">
    <property type="entry name" value="TRBD"/>
    <property type="match status" value="1"/>
</dbReference>
<evidence type="ECO:0000256" key="1">
    <source>
        <dbReference type="ARBA" id="ARBA00004496"/>
    </source>
</evidence>
<gene>
    <name evidence="15" type="primary">metG_4</name>
    <name evidence="15" type="ORF">SDC9_12058</name>
</gene>
<dbReference type="Gene3D" id="1.10.730.10">
    <property type="entry name" value="Isoleucyl-tRNA Synthetase, Domain 1"/>
    <property type="match status" value="1"/>
</dbReference>
<evidence type="ECO:0000256" key="11">
    <source>
        <dbReference type="ARBA" id="ARBA00030904"/>
    </source>
</evidence>
<dbReference type="SUPFAM" id="SSF50249">
    <property type="entry name" value="Nucleic acid-binding proteins"/>
    <property type="match status" value="1"/>
</dbReference>
<proteinExistence type="inferred from homology"/>
<evidence type="ECO:0000256" key="9">
    <source>
        <dbReference type="ARBA" id="ARBA00022917"/>
    </source>
</evidence>
<feature type="compositionally biased region" description="Low complexity" evidence="13">
    <location>
        <begin position="577"/>
        <end position="586"/>
    </location>
</feature>
<feature type="compositionally biased region" description="Basic and acidic residues" evidence="13">
    <location>
        <begin position="548"/>
        <end position="570"/>
    </location>
</feature>
<organism evidence="15">
    <name type="scientific">bioreactor metagenome</name>
    <dbReference type="NCBI Taxonomy" id="1076179"/>
    <lineage>
        <taxon>unclassified sequences</taxon>
        <taxon>metagenomes</taxon>
        <taxon>ecological metagenomes</taxon>
    </lineage>
</organism>
<dbReference type="SUPFAM" id="SSF57770">
    <property type="entry name" value="Methionyl-tRNA synthetase (MetRS), Zn-domain"/>
    <property type="match status" value="1"/>
</dbReference>
<dbReference type="EMBL" id="VSSQ01000032">
    <property type="protein sequence ID" value="MPL66385.1"/>
    <property type="molecule type" value="Genomic_DNA"/>
</dbReference>
<dbReference type="PANTHER" id="PTHR45765">
    <property type="entry name" value="METHIONINE--TRNA LIGASE"/>
    <property type="match status" value="1"/>
</dbReference>
<dbReference type="PROSITE" id="PS00178">
    <property type="entry name" value="AA_TRNA_LIGASE_I"/>
    <property type="match status" value="1"/>
</dbReference>
<evidence type="ECO:0000256" key="7">
    <source>
        <dbReference type="ARBA" id="ARBA00022840"/>
    </source>
</evidence>
<dbReference type="Pfam" id="PF09334">
    <property type="entry name" value="tRNA-synt_1g"/>
    <property type="match status" value="1"/>
</dbReference>
<dbReference type="GO" id="GO:0006431">
    <property type="term" value="P:methionyl-tRNA aminoacylation"/>
    <property type="evidence" value="ECO:0007669"/>
    <property type="project" value="InterPro"/>
</dbReference>
<dbReference type="GO" id="GO:0000049">
    <property type="term" value="F:tRNA binding"/>
    <property type="evidence" value="ECO:0007669"/>
    <property type="project" value="UniProtKB-KW"/>
</dbReference>
<feature type="domain" description="TRNA-binding" evidence="14">
    <location>
        <begin position="613"/>
        <end position="720"/>
    </location>
</feature>
<evidence type="ECO:0000259" key="14">
    <source>
        <dbReference type="PROSITE" id="PS50886"/>
    </source>
</evidence>
<dbReference type="CDD" id="cd07957">
    <property type="entry name" value="Anticodon_Ia_Met"/>
    <property type="match status" value="1"/>
</dbReference>
<evidence type="ECO:0000313" key="15">
    <source>
        <dbReference type="EMBL" id="MPL66385.1"/>
    </source>
</evidence>
<comment type="caution">
    <text evidence="15">The sequence shown here is derived from an EMBL/GenBank/DDBJ whole genome shotgun (WGS) entry which is preliminary data.</text>
</comment>
<evidence type="ECO:0000256" key="10">
    <source>
        <dbReference type="ARBA" id="ARBA00023146"/>
    </source>
</evidence>
<dbReference type="GO" id="GO:0004825">
    <property type="term" value="F:methionine-tRNA ligase activity"/>
    <property type="evidence" value="ECO:0007669"/>
    <property type="project" value="UniProtKB-EC"/>
</dbReference>
<dbReference type="PRINTS" id="PR01041">
    <property type="entry name" value="TRNASYNTHMET"/>
</dbReference>
<dbReference type="EC" id="6.1.1.10" evidence="2"/>
<accession>A0A644THA5</accession>
<keyword evidence="3" id="KW-0963">Cytoplasm</keyword>
<reference evidence="15" key="1">
    <citation type="submission" date="2019-08" db="EMBL/GenBank/DDBJ databases">
        <authorList>
            <person name="Kucharzyk K."/>
            <person name="Murdoch R.W."/>
            <person name="Higgins S."/>
            <person name="Loffler F."/>
        </authorList>
    </citation>
    <scope>NUCLEOTIDE SEQUENCE</scope>
</reference>
<sequence length="776" mass="86599">MKRRLITSALPYVNNVPHLGNLIQVLSADVFARFCRLKGYDTLYICGTDEYGTATETKALEEGLSPRELCDRFFAVHRDIYAWFGIAFDKFGRTSAPEHTEITQSIFLDLDRNGYIQQQTIEQLHCDSCGRFLADRYVRGVCPSCGYEGARGDQCENCGKLLEPTELKHPQCSTCGSTPHLKQTTHLYIDLPKLKPKLEPWLEKASAQGFWAKNAIQMTQAWLRDGLKPRAITRDLKWGIPVPKKGFENKVFYVWFDACIGYVSMTAGLGAERGFDWKSWWQNPEEVELFQFIGKDNIPFHTVIFPSSQLGTGRNWTMLHHMSSSEYLNYEAGKFSKSKGIGVFGTDVMETGIPADIWRFYIFWNRPETSDYTFTWADFHEKVNGELIGNLGNLANRTLSFVARYYGGKIPQGRADQAFWEKTKEIESTVTSCLERADLRDALRAVFQLSDLANKRFQDAEPWKTRTSDPDKAASLLSDLCYVLKDLAIMIQPFMPGAAKTLASQLGFAVGREGMDWSVLGRCEGLEKVQGTGLLFKKLEEDHISTLRERYSGSQKERAERNKAETKPLDAKTQASKPGELAPGKAAAKEGKEKKAEEVKPLPLAGLPQEERCARLVTLRVARIIKVERHPKADKLYIETLDDGSGQERVIVSGLVPFYREEELLGKHIVLVDNLKPATLRGVESRGMLLAASGKSADGEGKEVVEILQAPWAEPGTLVKPEGFGDLAPPEAQIDIDSFFSIPLSAKLGFAHAGSARLLAAGRALGLEKVTDGEIG</sequence>
<dbReference type="GO" id="GO:0017101">
    <property type="term" value="C:aminoacyl-tRNA synthetase multienzyme complex"/>
    <property type="evidence" value="ECO:0007669"/>
    <property type="project" value="TreeGrafter"/>
</dbReference>
<dbReference type="SUPFAM" id="SSF47323">
    <property type="entry name" value="Anticodon-binding domain of a subclass of class I aminoacyl-tRNA synthetases"/>
    <property type="match status" value="1"/>
</dbReference>
<dbReference type="GO" id="GO:0005524">
    <property type="term" value="F:ATP binding"/>
    <property type="evidence" value="ECO:0007669"/>
    <property type="project" value="UniProtKB-KW"/>
</dbReference>
<evidence type="ECO:0000256" key="12">
    <source>
        <dbReference type="ARBA" id="ARBA00047364"/>
    </source>
</evidence>
<dbReference type="NCBIfam" id="TIGR00398">
    <property type="entry name" value="metG"/>
    <property type="match status" value="1"/>
</dbReference>
<dbReference type="InterPro" id="IPR015413">
    <property type="entry name" value="Methionyl/Leucyl_tRNA_Synth"/>
</dbReference>
<dbReference type="Pfam" id="PF19303">
    <property type="entry name" value="Anticodon_3"/>
    <property type="match status" value="1"/>
</dbReference>
<name>A0A644THA5_9ZZZZ</name>
<evidence type="ECO:0000256" key="5">
    <source>
        <dbReference type="ARBA" id="ARBA00022598"/>
    </source>
</evidence>
<dbReference type="InterPro" id="IPR002547">
    <property type="entry name" value="tRNA-bd_dom"/>
</dbReference>
<feature type="region of interest" description="Disordered" evidence="13">
    <location>
        <begin position="548"/>
        <end position="597"/>
    </location>
</feature>
<dbReference type="InterPro" id="IPR012340">
    <property type="entry name" value="NA-bd_OB-fold"/>
</dbReference>
<dbReference type="NCBIfam" id="NF001100">
    <property type="entry name" value="PRK00133.1"/>
    <property type="match status" value="1"/>
</dbReference>
<dbReference type="InterPro" id="IPR023458">
    <property type="entry name" value="Met-tRNA_ligase_1"/>
</dbReference>
<evidence type="ECO:0000256" key="8">
    <source>
        <dbReference type="ARBA" id="ARBA00022884"/>
    </source>
</evidence>
<feature type="compositionally biased region" description="Basic and acidic residues" evidence="13">
    <location>
        <begin position="587"/>
        <end position="597"/>
    </location>
</feature>
<keyword evidence="7" id="KW-0067">ATP-binding</keyword>
<dbReference type="InterPro" id="IPR014758">
    <property type="entry name" value="Met-tRNA_synth"/>
</dbReference>
<dbReference type="PANTHER" id="PTHR45765:SF1">
    <property type="entry name" value="METHIONINE--TRNA LIGASE, CYTOPLASMIC"/>
    <property type="match status" value="1"/>
</dbReference>
<keyword evidence="6" id="KW-0547">Nucleotide-binding</keyword>
<dbReference type="InterPro" id="IPR041872">
    <property type="entry name" value="Anticodon_Met"/>
</dbReference>
<keyword evidence="9" id="KW-0648">Protein biosynthesis</keyword>
<dbReference type="Gene3D" id="2.20.28.20">
    <property type="entry name" value="Methionyl-tRNA synthetase, Zn-domain"/>
    <property type="match status" value="1"/>
</dbReference>
<dbReference type="SUPFAM" id="SSF52374">
    <property type="entry name" value="Nucleotidylyl transferase"/>
    <property type="match status" value="1"/>
</dbReference>